<name>A0A7G2FHL7_ARATH</name>
<evidence type="ECO:0000313" key="3">
    <source>
        <dbReference type="Proteomes" id="UP000516314"/>
    </source>
</evidence>
<accession>A0A7G2FHL7</accession>
<feature type="region of interest" description="Disordered" evidence="1">
    <location>
        <begin position="1"/>
        <end position="26"/>
    </location>
</feature>
<evidence type="ECO:0000256" key="1">
    <source>
        <dbReference type="SAM" id="MobiDB-lite"/>
    </source>
</evidence>
<gene>
    <name evidence="2" type="ORF">AT9943_LOCUS22663</name>
</gene>
<protein>
    <submittedName>
        <fullName evidence="2">(thale cress) hypothetical protein</fullName>
    </submittedName>
</protein>
<sequence>MAVSDNTFSMPLGNGQGTEIHKGDEDGSVLGFGAEAHAFYPSLA</sequence>
<proteinExistence type="predicted"/>
<dbReference type="AlphaFoldDB" id="A0A7G2FHL7"/>
<reference evidence="2 3" key="1">
    <citation type="submission" date="2020-09" db="EMBL/GenBank/DDBJ databases">
        <authorList>
            <person name="Ashkenazy H."/>
        </authorList>
    </citation>
    <scope>NUCLEOTIDE SEQUENCE [LARGE SCALE GENOMIC DNA]</scope>
    <source>
        <strain evidence="3">cv. Cdm-0</strain>
    </source>
</reference>
<dbReference type="Proteomes" id="UP000516314">
    <property type="component" value="Chromosome 5"/>
</dbReference>
<dbReference type="EMBL" id="LR881470">
    <property type="protein sequence ID" value="CAD5335408.1"/>
    <property type="molecule type" value="Genomic_DNA"/>
</dbReference>
<evidence type="ECO:0000313" key="2">
    <source>
        <dbReference type="EMBL" id="CAD5335408.1"/>
    </source>
</evidence>
<organism evidence="2 3">
    <name type="scientific">Arabidopsis thaliana</name>
    <name type="common">Mouse-ear cress</name>
    <dbReference type="NCBI Taxonomy" id="3702"/>
    <lineage>
        <taxon>Eukaryota</taxon>
        <taxon>Viridiplantae</taxon>
        <taxon>Streptophyta</taxon>
        <taxon>Embryophyta</taxon>
        <taxon>Tracheophyta</taxon>
        <taxon>Spermatophyta</taxon>
        <taxon>Magnoliopsida</taxon>
        <taxon>eudicotyledons</taxon>
        <taxon>Gunneridae</taxon>
        <taxon>Pentapetalae</taxon>
        <taxon>rosids</taxon>
        <taxon>malvids</taxon>
        <taxon>Brassicales</taxon>
        <taxon>Brassicaceae</taxon>
        <taxon>Camelineae</taxon>
        <taxon>Arabidopsis</taxon>
    </lineage>
</organism>